<evidence type="ECO:0000256" key="3">
    <source>
        <dbReference type="ARBA" id="ARBA00019743"/>
    </source>
</evidence>
<dbReference type="GO" id="GO:0003723">
    <property type="term" value="F:RNA binding"/>
    <property type="evidence" value="ECO:0007669"/>
    <property type="project" value="InterPro"/>
</dbReference>
<protein>
    <recommendedName>
        <fullName evidence="3">Non-structural polyprotein 1AB</fullName>
    </recommendedName>
</protein>
<dbReference type="GO" id="GO:0006351">
    <property type="term" value="P:DNA-templated transcription"/>
    <property type="evidence" value="ECO:0007669"/>
    <property type="project" value="InterPro"/>
</dbReference>
<sequence length="301" mass="34308">MKQQTIANECQVGWCPVKRGLDLRLNLMKKGRNWFTTVDYTRYDGTIPINVLSMIRELRAEFLDIDDDEKDLLSWVNWNLLDKMVVLANGRVVKIAGGNPSGQVSTSVDNCLVNTYITAASNAEWYKENFGKYPTLPQLNAWTDQLVYGDDRIGSYDGSVLAPPPKDWVVKFFSDYFGMWVKPQNVVNRTTLEGLEFCGMRMHYDRNSSTWVGIYRTEKVKSSIVNPVKPASTPEIIKAKLASAKILLAYDDQAVSWIEEKERQVNSVVLTEFKSPTLSESKTLWTDQKELKELTKIIIDS</sequence>
<evidence type="ECO:0000313" key="11">
    <source>
        <dbReference type="EMBL" id="AYU58606.1"/>
    </source>
</evidence>
<evidence type="ECO:0000256" key="1">
    <source>
        <dbReference type="ARBA" id="ARBA00005873"/>
    </source>
</evidence>
<evidence type="ECO:0000256" key="9">
    <source>
        <dbReference type="ARBA" id="ARBA00022953"/>
    </source>
</evidence>
<keyword evidence="5" id="KW-0808">Transferase</keyword>
<keyword evidence="6" id="KW-0548">Nucleotidyltransferase</keyword>
<proteinExistence type="evidence at transcript level"/>
<evidence type="ECO:0000256" key="5">
    <source>
        <dbReference type="ARBA" id="ARBA00022679"/>
    </source>
</evidence>
<dbReference type="InterPro" id="IPR043502">
    <property type="entry name" value="DNA/RNA_pol_sf"/>
</dbReference>
<evidence type="ECO:0000256" key="4">
    <source>
        <dbReference type="ARBA" id="ARBA00022484"/>
    </source>
</evidence>
<keyword evidence="8" id="KW-0688">Ribosomal frameshifting</keyword>
<dbReference type="EMBL" id="MH716816">
    <property type="protein sequence ID" value="AYU58606.1"/>
    <property type="molecule type" value="mRNA"/>
</dbReference>
<dbReference type="GO" id="GO:0075523">
    <property type="term" value="P:viral translational frameshifting"/>
    <property type="evidence" value="ECO:0007669"/>
    <property type="project" value="UniProtKB-KW"/>
</dbReference>
<name>A0A3G4R7P5_9VIRU</name>
<evidence type="ECO:0000256" key="2">
    <source>
        <dbReference type="ARBA" id="ARBA00011245"/>
    </source>
</evidence>
<accession>A0A3G4R7P5</accession>
<keyword evidence="9" id="KW-0693">Viral RNA replication</keyword>
<keyword evidence="7" id="KW-0547">Nucleotide-binding</keyword>
<evidence type="ECO:0000256" key="8">
    <source>
        <dbReference type="ARBA" id="ARBA00022758"/>
    </source>
</evidence>
<dbReference type="SUPFAM" id="SSF56672">
    <property type="entry name" value="DNA/RNA polymerases"/>
    <property type="match status" value="1"/>
</dbReference>
<dbReference type="GO" id="GO:0039694">
    <property type="term" value="P:viral RNA genome replication"/>
    <property type="evidence" value="ECO:0007669"/>
    <property type="project" value="InterPro"/>
</dbReference>
<evidence type="ECO:0000256" key="7">
    <source>
        <dbReference type="ARBA" id="ARBA00022741"/>
    </source>
</evidence>
<feature type="domain" description="RdRp catalytic" evidence="10">
    <location>
        <begin position="33"/>
        <end position="164"/>
    </location>
</feature>
<dbReference type="GO" id="GO:0000166">
    <property type="term" value="F:nucleotide binding"/>
    <property type="evidence" value="ECO:0007669"/>
    <property type="project" value="UniProtKB-KW"/>
</dbReference>
<comment type="subunit">
    <text evidence="2">Monomer.</text>
</comment>
<reference evidence="11" key="1">
    <citation type="journal article" date="2018" name="Virus Evol.">
        <title>Hidden diversity and evolution of viruses in market fish.</title>
        <authorList>
            <person name="Geoghegan J.L."/>
            <person name="Di Giallonardo F."/>
            <person name="Cousins K."/>
            <person name="Shi M."/>
            <person name="Williamson J.E."/>
            <person name="Holmes E.C."/>
        </authorList>
    </citation>
    <scope>NUCLEOTIDE SEQUENCE</scope>
</reference>
<dbReference type="PROSITE" id="PS50507">
    <property type="entry name" value="RDRP_SSRNA_POS"/>
    <property type="match status" value="1"/>
</dbReference>
<dbReference type="Gene3D" id="3.30.70.270">
    <property type="match status" value="1"/>
</dbReference>
<dbReference type="Pfam" id="PF00680">
    <property type="entry name" value="RdRP_1"/>
    <property type="match status" value="1"/>
</dbReference>
<dbReference type="InterPro" id="IPR007094">
    <property type="entry name" value="RNA-dir_pol_PSvirus"/>
</dbReference>
<dbReference type="InterPro" id="IPR043128">
    <property type="entry name" value="Rev_trsase/Diguanyl_cyclase"/>
</dbReference>
<comment type="similarity">
    <text evidence="1">Belongs to the astroviridae polyprotein 1AB family.</text>
</comment>
<keyword evidence="4" id="KW-0696">RNA-directed RNA polymerase</keyword>
<evidence type="ECO:0000259" key="10">
    <source>
        <dbReference type="PROSITE" id="PS50507"/>
    </source>
</evidence>
<dbReference type="GO" id="GO:0003968">
    <property type="term" value="F:RNA-directed RNA polymerase activity"/>
    <property type="evidence" value="ECO:0007669"/>
    <property type="project" value="UniProtKB-KW"/>
</dbReference>
<dbReference type="InterPro" id="IPR001205">
    <property type="entry name" value="RNA-dir_pol_C"/>
</dbReference>
<evidence type="ECO:0000256" key="6">
    <source>
        <dbReference type="ARBA" id="ARBA00022695"/>
    </source>
</evidence>
<organism evidence="11">
    <name type="scientific">Eastern red scorpionfish astrovirus</name>
    <dbReference type="NCBI Taxonomy" id="2486207"/>
    <lineage>
        <taxon>Viruses</taxon>
        <taxon>Riboviria</taxon>
        <taxon>Orthornavirae</taxon>
        <taxon>Pisuviricota</taxon>
        <taxon>Stelpaviricetes</taxon>
        <taxon>Stellavirales</taxon>
        <taxon>Astroviridae</taxon>
    </lineage>
</organism>
<dbReference type="CDD" id="cd23172">
    <property type="entry name" value="ps-ssRNAv_Astroviridae_RdRp"/>
    <property type="match status" value="1"/>
</dbReference>